<protein>
    <submittedName>
        <fullName evidence="2">TetR family transcriptional regulator</fullName>
    </submittedName>
</protein>
<proteinExistence type="predicted"/>
<organism evidence="2 3">
    <name type="scientific">Eggerthella lenta</name>
    <name type="common">Eubacterium lentum</name>
    <dbReference type="NCBI Taxonomy" id="84112"/>
    <lineage>
        <taxon>Bacteria</taxon>
        <taxon>Bacillati</taxon>
        <taxon>Actinomycetota</taxon>
        <taxon>Coriobacteriia</taxon>
        <taxon>Eggerthellales</taxon>
        <taxon>Eggerthellaceae</taxon>
        <taxon>Eggerthella</taxon>
    </lineage>
</organism>
<sequence>MEQRQADGGQSMGLRERKRRATRDAIERAAIALVSERGYDNVTVAQICELSSVSQGTFFNYFRTKDAAIVGIGEYDLDADSVRAAFDRLMPCSMLHATLTLFLEVAGSFDWESDIAAQRIALVSETPSLMQLFLDNAFGFVSDFRTIVEAYFEANPSLRTCSDVLSSAEESYIVVSEALEAAKFALYRVADDPASGLPSADEVGAVIRRIVG</sequence>
<dbReference type="Proteomes" id="UP000436429">
    <property type="component" value="Unassembled WGS sequence"/>
</dbReference>
<dbReference type="PRINTS" id="PR00455">
    <property type="entry name" value="HTHTETR"/>
</dbReference>
<dbReference type="InterPro" id="IPR001647">
    <property type="entry name" value="HTH_TetR"/>
</dbReference>
<evidence type="ECO:0000313" key="3">
    <source>
        <dbReference type="Proteomes" id="UP000436429"/>
    </source>
</evidence>
<evidence type="ECO:0000313" key="2">
    <source>
        <dbReference type="EMBL" id="MVN34324.1"/>
    </source>
</evidence>
<dbReference type="Pfam" id="PF00440">
    <property type="entry name" value="TetR_N"/>
    <property type="match status" value="1"/>
</dbReference>
<accession>A0A844RPM8</accession>
<dbReference type="InterPro" id="IPR009057">
    <property type="entry name" value="Homeodomain-like_sf"/>
</dbReference>
<name>A0A844RPM8_EGGLN</name>
<dbReference type="AlphaFoldDB" id="A0A844RPM8"/>
<dbReference type="RefSeq" id="WP_114552276.1">
    <property type="nucleotide sequence ID" value="NZ_CACRTT010000005.1"/>
</dbReference>
<dbReference type="PROSITE" id="PS50977">
    <property type="entry name" value="HTH_TETR_2"/>
    <property type="match status" value="1"/>
</dbReference>
<dbReference type="PANTHER" id="PTHR43479">
    <property type="entry name" value="ACREF/ENVCD OPERON REPRESSOR-RELATED"/>
    <property type="match status" value="1"/>
</dbReference>
<dbReference type="PANTHER" id="PTHR43479:SF11">
    <property type="entry name" value="ACREF_ENVCD OPERON REPRESSOR-RELATED"/>
    <property type="match status" value="1"/>
</dbReference>
<evidence type="ECO:0000256" key="1">
    <source>
        <dbReference type="ARBA" id="ARBA00023125"/>
    </source>
</evidence>
<dbReference type="PROSITE" id="PS01081">
    <property type="entry name" value="HTH_TETR_1"/>
    <property type="match status" value="1"/>
</dbReference>
<gene>
    <name evidence="2" type="ORF">GO726_14310</name>
</gene>
<dbReference type="EMBL" id="WPOM01000049">
    <property type="protein sequence ID" value="MVN34324.1"/>
    <property type="molecule type" value="Genomic_DNA"/>
</dbReference>
<dbReference type="Gene3D" id="1.10.357.10">
    <property type="entry name" value="Tetracycline Repressor, domain 2"/>
    <property type="match status" value="1"/>
</dbReference>
<dbReference type="InterPro" id="IPR050624">
    <property type="entry name" value="HTH-type_Tx_Regulator"/>
</dbReference>
<dbReference type="InterPro" id="IPR023772">
    <property type="entry name" value="DNA-bd_HTH_TetR-type_CS"/>
</dbReference>
<dbReference type="GO" id="GO:0003677">
    <property type="term" value="F:DNA binding"/>
    <property type="evidence" value="ECO:0007669"/>
    <property type="project" value="UniProtKB-UniRule"/>
</dbReference>
<reference evidence="2 3" key="1">
    <citation type="submission" date="2019-11" db="EMBL/GenBank/DDBJ databases">
        <title>Whole genome shotgun sequencing (WGS) data from Adlercreutzia equolifaciens ResAG-91, Eggerthella lenta MRI-F36, MRI-F37, MRI-F40, ResAG-49, ResAG-88, ResAG-121, ResAG-145, and Gordonibacter sp. ResAG-5, ResAG-26, ResAG-43, ResAG-50, ResAG-59.</title>
        <authorList>
            <person name="Stoll D.A."/>
            <person name="Danylec N."/>
            <person name="Franz C.M.A.P."/>
            <person name="Huch M."/>
        </authorList>
    </citation>
    <scope>NUCLEOTIDE SEQUENCE [LARGE SCALE GENOMIC DNA]</scope>
    <source>
        <strain evidence="2 3">ResAG-88</strain>
    </source>
</reference>
<comment type="caution">
    <text evidence="2">The sequence shown here is derived from an EMBL/GenBank/DDBJ whole genome shotgun (WGS) entry which is preliminary data.</text>
</comment>
<dbReference type="SUPFAM" id="SSF46689">
    <property type="entry name" value="Homeodomain-like"/>
    <property type="match status" value="1"/>
</dbReference>
<keyword evidence="1" id="KW-0238">DNA-binding</keyword>